<dbReference type="Gene3D" id="3.30.2310.20">
    <property type="entry name" value="RelE-like"/>
    <property type="match status" value="1"/>
</dbReference>
<dbReference type="OrthoDB" id="9801102at2"/>
<gene>
    <name evidence="1" type="ORF">FQ154_14965</name>
</gene>
<organism evidence="1 2">
    <name type="scientific">Paeniglutamicibacter gangotriensis</name>
    <dbReference type="NCBI Taxonomy" id="254787"/>
    <lineage>
        <taxon>Bacteria</taxon>
        <taxon>Bacillati</taxon>
        <taxon>Actinomycetota</taxon>
        <taxon>Actinomycetes</taxon>
        <taxon>Micrococcales</taxon>
        <taxon>Micrococcaceae</taxon>
        <taxon>Paeniglutamicibacter</taxon>
    </lineage>
</organism>
<evidence type="ECO:0000313" key="2">
    <source>
        <dbReference type="Proteomes" id="UP000323856"/>
    </source>
</evidence>
<name>A0A5B0EA77_9MICC</name>
<sequence>MRGVPPAHGTKPARIRGALDVVQTAGGLAIAAFCWRVLKGAPAGYLSRGDNGNWRLTFRCIGQDVGLVDCQDYP</sequence>
<dbReference type="InterPro" id="IPR035093">
    <property type="entry name" value="RelE/ParE_toxin_dom_sf"/>
</dbReference>
<dbReference type="Proteomes" id="UP000323856">
    <property type="component" value="Unassembled WGS sequence"/>
</dbReference>
<reference evidence="1 2" key="1">
    <citation type="submission" date="2019-07" db="EMBL/GenBank/DDBJ databases">
        <title>Analysis of the biochemical properties, biological activity and biotechnological potential of siderophores and biosurfactants produced by Antarctic psychrotolerant bacteria.</title>
        <authorList>
            <person name="Styczynski M."/>
            <person name="Krucon T."/>
            <person name="Decewicz P."/>
            <person name="Dziewit L."/>
        </authorList>
    </citation>
    <scope>NUCLEOTIDE SEQUENCE [LARGE SCALE GENOMIC DNA]</scope>
    <source>
        <strain evidence="1 2">ANT_H27</strain>
    </source>
</reference>
<dbReference type="AlphaFoldDB" id="A0A5B0EA77"/>
<proteinExistence type="predicted"/>
<evidence type="ECO:0000313" key="1">
    <source>
        <dbReference type="EMBL" id="KAA0974791.1"/>
    </source>
</evidence>
<comment type="caution">
    <text evidence="1">The sequence shown here is derived from an EMBL/GenBank/DDBJ whole genome shotgun (WGS) entry which is preliminary data.</text>
</comment>
<dbReference type="EMBL" id="VOBL01000017">
    <property type="protein sequence ID" value="KAA0974791.1"/>
    <property type="molecule type" value="Genomic_DNA"/>
</dbReference>
<protein>
    <submittedName>
        <fullName evidence="1">Killer protein</fullName>
    </submittedName>
</protein>
<accession>A0A5B0EA77</accession>